<comment type="caution">
    <text evidence="5">The sequence shown here is derived from an EMBL/GenBank/DDBJ whole genome shotgun (WGS) entry which is preliminary data.</text>
</comment>
<dbReference type="GO" id="GO:0004252">
    <property type="term" value="F:serine-type endopeptidase activity"/>
    <property type="evidence" value="ECO:0007669"/>
    <property type="project" value="TreeGrafter"/>
</dbReference>
<keyword evidence="2" id="KW-0378">Hydrolase</keyword>
<accession>A0A9D5HMQ4</accession>
<gene>
    <name evidence="5" type="ORF">J5N97_010503</name>
</gene>
<dbReference type="Pfam" id="PF17815">
    <property type="entry name" value="PDZ_3"/>
    <property type="match status" value="1"/>
</dbReference>
<evidence type="ECO:0000313" key="6">
    <source>
        <dbReference type="Proteomes" id="UP001085076"/>
    </source>
</evidence>
<keyword evidence="6" id="KW-1185">Reference proteome</keyword>
<name>A0A9D5HMQ4_9LILI</name>
<evidence type="ECO:0000256" key="3">
    <source>
        <dbReference type="ARBA" id="ARBA00022825"/>
    </source>
</evidence>
<reference evidence="5" key="1">
    <citation type="submission" date="2021-03" db="EMBL/GenBank/DDBJ databases">
        <authorList>
            <person name="Li Z."/>
            <person name="Yang C."/>
        </authorList>
    </citation>
    <scope>NUCLEOTIDE SEQUENCE</scope>
    <source>
        <strain evidence="5">Dzin_1.0</strain>
        <tissue evidence="5">Leaf</tissue>
    </source>
</reference>
<dbReference type="EMBL" id="JAGGNH010000002">
    <property type="protein sequence ID" value="KAJ0982248.1"/>
    <property type="molecule type" value="Genomic_DNA"/>
</dbReference>
<sequence>MSSNVFYVDRQRAQLAFVNAADLEVLLTAGDHDHATPPHRSQRDISRFLRSKRPYGKDYELEAPVKLLDKHLHSMAQSPDEQLVVVSQVLAFNGKPIKNLSDLAKMVENCNEEFLQFNLEY</sequence>
<dbReference type="OrthoDB" id="1932632at2759"/>
<protein>
    <recommendedName>
        <fullName evidence="4">Protease Do-like PDZ domain-containing protein</fullName>
    </recommendedName>
</protein>
<evidence type="ECO:0000313" key="5">
    <source>
        <dbReference type="EMBL" id="KAJ0982248.1"/>
    </source>
</evidence>
<dbReference type="InterPro" id="IPR046449">
    <property type="entry name" value="DEGP_PDZ_sf"/>
</dbReference>
<dbReference type="Gene3D" id="3.20.190.20">
    <property type="match status" value="2"/>
</dbReference>
<keyword evidence="3" id="KW-0720">Serine protease</keyword>
<evidence type="ECO:0000256" key="2">
    <source>
        <dbReference type="ARBA" id="ARBA00022801"/>
    </source>
</evidence>
<dbReference type="GO" id="GO:0006508">
    <property type="term" value="P:proteolysis"/>
    <property type="evidence" value="ECO:0007669"/>
    <property type="project" value="UniProtKB-KW"/>
</dbReference>
<dbReference type="PANTHER" id="PTHR45980">
    <property type="match status" value="1"/>
</dbReference>
<keyword evidence="1" id="KW-0645">Protease</keyword>
<evidence type="ECO:0000256" key="1">
    <source>
        <dbReference type="ARBA" id="ARBA00022670"/>
    </source>
</evidence>
<dbReference type="Proteomes" id="UP001085076">
    <property type="component" value="Miscellaneous, Linkage group lg02"/>
</dbReference>
<dbReference type="PANTHER" id="PTHR45980:SF18">
    <property type="entry name" value="PROTEASE DO-LIKE 9"/>
    <property type="match status" value="1"/>
</dbReference>
<dbReference type="AlphaFoldDB" id="A0A9D5HMQ4"/>
<evidence type="ECO:0000259" key="4">
    <source>
        <dbReference type="Pfam" id="PF17815"/>
    </source>
</evidence>
<dbReference type="InterPro" id="IPR041517">
    <property type="entry name" value="DEGP_PDZ"/>
</dbReference>
<organism evidence="5 6">
    <name type="scientific">Dioscorea zingiberensis</name>
    <dbReference type="NCBI Taxonomy" id="325984"/>
    <lineage>
        <taxon>Eukaryota</taxon>
        <taxon>Viridiplantae</taxon>
        <taxon>Streptophyta</taxon>
        <taxon>Embryophyta</taxon>
        <taxon>Tracheophyta</taxon>
        <taxon>Spermatophyta</taxon>
        <taxon>Magnoliopsida</taxon>
        <taxon>Liliopsida</taxon>
        <taxon>Dioscoreales</taxon>
        <taxon>Dioscoreaceae</taxon>
        <taxon>Dioscorea</taxon>
    </lineage>
</organism>
<feature type="domain" description="Protease Do-like PDZ" evidence="4">
    <location>
        <begin position="88"/>
        <end position="120"/>
    </location>
</feature>
<reference evidence="5" key="2">
    <citation type="journal article" date="2022" name="Hortic Res">
        <title>The genome of Dioscorea zingiberensis sheds light on the biosynthesis, origin and evolution of the medicinally important diosgenin saponins.</title>
        <authorList>
            <person name="Li Y."/>
            <person name="Tan C."/>
            <person name="Li Z."/>
            <person name="Guo J."/>
            <person name="Li S."/>
            <person name="Chen X."/>
            <person name="Wang C."/>
            <person name="Dai X."/>
            <person name="Yang H."/>
            <person name="Song W."/>
            <person name="Hou L."/>
            <person name="Xu J."/>
            <person name="Tong Z."/>
            <person name="Xu A."/>
            <person name="Yuan X."/>
            <person name="Wang W."/>
            <person name="Yang Q."/>
            <person name="Chen L."/>
            <person name="Sun Z."/>
            <person name="Wang K."/>
            <person name="Pan B."/>
            <person name="Chen J."/>
            <person name="Bao Y."/>
            <person name="Liu F."/>
            <person name="Qi X."/>
            <person name="Gang D.R."/>
            <person name="Wen J."/>
            <person name="Li J."/>
        </authorList>
    </citation>
    <scope>NUCLEOTIDE SEQUENCE</scope>
    <source>
        <strain evidence="5">Dzin_1.0</strain>
    </source>
</reference>
<proteinExistence type="predicted"/>